<name>A0ABS5ICS7_9PROT</name>
<reference evidence="3 4" key="1">
    <citation type="submission" date="2021-04" db="EMBL/GenBank/DDBJ databases">
        <title>Magnetospirillum sulfuroxidans sp. nov., a facultative chemolithoautotrophic sulfur-oxidizing alphaproteobacterium isolated from freshwater sediment and proposals for Paramagetospirillum gen. nov., and Magnetospirillaceae fam. nov.</title>
        <authorList>
            <person name="Koziaeva V."/>
            <person name="Geelhoed J.S."/>
            <person name="Sorokin D.Y."/>
            <person name="Grouzdev D.S."/>
        </authorList>
    </citation>
    <scope>NUCLEOTIDE SEQUENCE [LARGE SCALE GENOMIC DNA]</scope>
    <source>
        <strain evidence="3 4">J10</strain>
    </source>
</reference>
<dbReference type="Proteomes" id="UP000680714">
    <property type="component" value="Unassembled WGS sequence"/>
</dbReference>
<evidence type="ECO:0000256" key="1">
    <source>
        <dbReference type="SAM" id="MobiDB-lite"/>
    </source>
</evidence>
<feature type="signal peptide" evidence="2">
    <location>
        <begin position="1"/>
        <end position="23"/>
    </location>
</feature>
<keyword evidence="2" id="KW-0732">Signal</keyword>
<feature type="region of interest" description="Disordered" evidence="1">
    <location>
        <begin position="289"/>
        <end position="308"/>
    </location>
</feature>
<keyword evidence="4" id="KW-1185">Reference proteome</keyword>
<organism evidence="3 4">
    <name type="scientific">Magnetospirillum sulfuroxidans</name>
    <dbReference type="NCBI Taxonomy" id="611300"/>
    <lineage>
        <taxon>Bacteria</taxon>
        <taxon>Pseudomonadati</taxon>
        <taxon>Pseudomonadota</taxon>
        <taxon>Alphaproteobacteria</taxon>
        <taxon>Rhodospirillales</taxon>
        <taxon>Rhodospirillaceae</taxon>
        <taxon>Magnetospirillum</taxon>
    </lineage>
</organism>
<gene>
    <name evidence="3" type="ORF">KEC16_10780</name>
</gene>
<feature type="compositionally biased region" description="Polar residues" evidence="1">
    <location>
        <begin position="299"/>
        <end position="308"/>
    </location>
</feature>
<dbReference type="EMBL" id="JAGTUF010000009">
    <property type="protein sequence ID" value="MBR9972195.1"/>
    <property type="molecule type" value="Genomic_DNA"/>
</dbReference>
<protein>
    <recommendedName>
        <fullName evidence="5">Lipoprotein</fullName>
    </recommendedName>
</protein>
<evidence type="ECO:0000256" key="2">
    <source>
        <dbReference type="SAM" id="SignalP"/>
    </source>
</evidence>
<evidence type="ECO:0000313" key="3">
    <source>
        <dbReference type="EMBL" id="MBR9972195.1"/>
    </source>
</evidence>
<dbReference type="PROSITE" id="PS51257">
    <property type="entry name" value="PROKAR_LIPOPROTEIN"/>
    <property type="match status" value="1"/>
</dbReference>
<evidence type="ECO:0008006" key="5">
    <source>
        <dbReference type="Google" id="ProtNLM"/>
    </source>
</evidence>
<evidence type="ECO:0000313" key="4">
    <source>
        <dbReference type="Proteomes" id="UP000680714"/>
    </source>
</evidence>
<dbReference type="RefSeq" id="WP_211548714.1">
    <property type="nucleotide sequence ID" value="NZ_JAGTUF010000009.1"/>
</dbReference>
<proteinExistence type="predicted"/>
<comment type="caution">
    <text evidence="3">The sequence shown here is derived from an EMBL/GenBank/DDBJ whole genome shotgun (WGS) entry which is preliminary data.</text>
</comment>
<feature type="chain" id="PRO_5045246009" description="Lipoprotein" evidence="2">
    <location>
        <begin position="24"/>
        <end position="308"/>
    </location>
</feature>
<accession>A0ABS5ICS7</accession>
<sequence length="308" mass="31708">MQYKSVQLAALAVALTVSVSACSRIKDSYEVNPVVIGPDGAQEVDGKVVFKAFNIETDTLPGGNCGYAVAAGSGSGSDVTAAADAAACRNRLMDHLIMLSDQRCAAHKAAIEANAAGSNFVFSTVTTLLGGAGAIVTGADAARALAGAAGATSGVHANWNESIYQKNVAAAIVGKIDDMRNSLRQKMMVTSSNKDVVYSVDAMLADVYRYHDACSFYSGIMNLARNDTAPTTADALRGRIDGLRSQIKANDDLANKSPAAATALTSTNNALLKSLNHLTIQLGVVESRSGSVPSAAEGSPTSETAKTK</sequence>